<dbReference type="Gene3D" id="3.40.50.300">
    <property type="entry name" value="P-loop containing nucleotide triphosphate hydrolases"/>
    <property type="match status" value="1"/>
</dbReference>
<dbReference type="AlphaFoldDB" id="A0A8X8AUM4"/>
<dbReference type="GO" id="GO:0003924">
    <property type="term" value="F:GTPase activity"/>
    <property type="evidence" value="ECO:0007669"/>
    <property type="project" value="InterPro"/>
</dbReference>
<dbReference type="EMBL" id="JAAMPC010000005">
    <property type="protein sequence ID" value="KAG2311918.1"/>
    <property type="molecule type" value="Genomic_DNA"/>
</dbReference>
<dbReference type="InterPro" id="IPR001806">
    <property type="entry name" value="Small_GTPase"/>
</dbReference>
<dbReference type="InterPro" id="IPR027417">
    <property type="entry name" value="P-loop_NTPase"/>
</dbReference>
<feature type="compositionally biased region" description="Low complexity" evidence="1">
    <location>
        <begin position="87"/>
        <end position="98"/>
    </location>
</feature>
<evidence type="ECO:0000313" key="3">
    <source>
        <dbReference type="Proteomes" id="UP000886595"/>
    </source>
</evidence>
<accession>A0A8X8AUM4</accession>
<organism evidence="2 3">
    <name type="scientific">Brassica carinata</name>
    <name type="common">Ethiopian mustard</name>
    <name type="synonym">Abyssinian cabbage</name>
    <dbReference type="NCBI Taxonomy" id="52824"/>
    <lineage>
        <taxon>Eukaryota</taxon>
        <taxon>Viridiplantae</taxon>
        <taxon>Streptophyta</taxon>
        <taxon>Embryophyta</taxon>
        <taxon>Tracheophyta</taxon>
        <taxon>Spermatophyta</taxon>
        <taxon>Magnoliopsida</taxon>
        <taxon>eudicotyledons</taxon>
        <taxon>Gunneridae</taxon>
        <taxon>Pentapetalae</taxon>
        <taxon>rosids</taxon>
        <taxon>malvids</taxon>
        <taxon>Brassicales</taxon>
        <taxon>Brassicaceae</taxon>
        <taxon>Brassiceae</taxon>
        <taxon>Brassica</taxon>
    </lineage>
</organism>
<dbReference type="Proteomes" id="UP000886595">
    <property type="component" value="Unassembled WGS sequence"/>
</dbReference>
<proteinExistence type="predicted"/>
<evidence type="ECO:0000313" key="2">
    <source>
        <dbReference type="EMBL" id="KAG2311918.1"/>
    </source>
</evidence>
<reference evidence="2 3" key="1">
    <citation type="submission" date="2020-02" db="EMBL/GenBank/DDBJ databases">
        <authorList>
            <person name="Ma Q."/>
            <person name="Huang Y."/>
            <person name="Song X."/>
            <person name="Pei D."/>
        </authorList>
    </citation>
    <scope>NUCLEOTIDE SEQUENCE [LARGE SCALE GENOMIC DNA]</scope>
    <source>
        <strain evidence="2">Sxm20200214</strain>
        <tissue evidence="2">Leaf</tissue>
    </source>
</reference>
<feature type="region of interest" description="Disordered" evidence="1">
    <location>
        <begin position="86"/>
        <end position="105"/>
    </location>
</feature>
<protein>
    <submittedName>
        <fullName evidence="2">Uncharacterized protein</fullName>
    </submittedName>
</protein>
<evidence type="ECO:0000256" key="1">
    <source>
        <dbReference type="SAM" id="MobiDB-lite"/>
    </source>
</evidence>
<dbReference type="GO" id="GO:0005525">
    <property type="term" value="F:GTP binding"/>
    <property type="evidence" value="ECO:0007669"/>
    <property type="project" value="InterPro"/>
</dbReference>
<sequence length="105" mass="11572">MLENERGEEYVSMILIIEDFAVGKSSLPTATLATSSIRTQRATIGVEFQTQSMLIDGKRSKLRLGRLPVKNDSVLLLPPITMDPEHSLSMTSLSSQPSRTLVLAR</sequence>
<dbReference type="SUPFAM" id="SSF52540">
    <property type="entry name" value="P-loop containing nucleoside triphosphate hydrolases"/>
    <property type="match status" value="1"/>
</dbReference>
<name>A0A8X8AUM4_BRACI</name>
<keyword evidence="3" id="KW-1185">Reference proteome</keyword>
<gene>
    <name evidence="2" type="ORF">Bca52824_023475</name>
</gene>
<comment type="caution">
    <text evidence="2">The sequence shown here is derived from an EMBL/GenBank/DDBJ whole genome shotgun (WGS) entry which is preliminary data.</text>
</comment>
<dbReference type="Pfam" id="PF00071">
    <property type="entry name" value="Ras"/>
    <property type="match status" value="1"/>
</dbReference>